<dbReference type="EMBL" id="BMIF01000059">
    <property type="protein sequence ID" value="GGA83334.1"/>
    <property type="molecule type" value="Genomic_DNA"/>
</dbReference>
<sequence length="109" mass="11411">MWKLTRSFPVQACKHPPAASLFSPAFRALGSKPGTKVTARSSLIMGWFPCAAAVLGSPNAQGKPAQHIHLPLGGRTAPGKARSGRRFLGTNGATLWLWSCLPKPGAPGP</sequence>
<gene>
    <name evidence="1" type="ORF">GCM10011385_41770</name>
</gene>
<comment type="caution">
    <text evidence="1">The sequence shown here is derived from an EMBL/GenBank/DDBJ whole genome shotgun (WGS) entry which is preliminary data.</text>
</comment>
<accession>A0A916S496</accession>
<protein>
    <submittedName>
        <fullName evidence="1">Uncharacterized protein</fullName>
    </submittedName>
</protein>
<reference evidence="1" key="2">
    <citation type="submission" date="2020-09" db="EMBL/GenBank/DDBJ databases">
        <authorList>
            <person name="Sun Q."/>
            <person name="Zhou Y."/>
        </authorList>
    </citation>
    <scope>NUCLEOTIDE SEQUENCE</scope>
    <source>
        <strain evidence="1">CGMCC 1.15320</strain>
    </source>
</reference>
<evidence type="ECO:0000313" key="2">
    <source>
        <dbReference type="Proteomes" id="UP000636264"/>
    </source>
</evidence>
<proteinExistence type="predicted"/>
<dbReference type="AlphaFoldDB" id="A0A916S496"/>
<dbReference type="Proteomes" id="UP000636264">
    <property type="component" value="Unassembled WGS sequence"/>
</dbReference>
<evidence type="ECO:0000313" key="1">
    <source>
        <dbReference type="EMBL" id="GGA83334.1"/>
    </source>
</evidence>
<reference evidence="1" key="1">
    <citation type="journal article" date="2014" name="Int. J. Syst. Evol. Microbiol.">
        <title>Complete genome sequence of Corynebacterium casei LMG S-19264T (=DSM 44701T), isolated from a smear-ripened cheese.</title>
        <authorList>
            <consortium name="US DOE Joint Genome Institute (JGI-PGF)"/>
            <person name="Walter F."/>
            <person name="Albersmeier A."/>
            <person name="Kalinowski J."/>
            <person name="Ruckert C."/>
        </authorList>
    </citation>
    <scope>NUCLEOTIDE SEQUENCE</scope>
    <source>
        <strain evidence="1">CGMCC 1.15320</strain>
    </source>
</reference>
<name>A0A916S496_9HYPH</name>
<keyword evidence="2" id="KW-1185">Reference proteome</keyword>
<organism evidence="1 2">
    <name type="scientific">Nitratireductor aestuarii</name>
    <dbReference type="NCBI Taxonomy" id="1735103"/>
    <lineage>
        <taxon>Bacteria</taxon>
        <taxon>Pseudomonadati</taxon>
        <taxon>Pseudomonadota</taxon>
        <taxon>Alphaproteobacteria</taxon>
        <taxon>Hyphomicrobiales</taxon>
        <taxon>Phyllobacteriaceae</taxon>
        <taxon>Nitratireductor</taxon>
    </lineage>
</organism>